<dbReference type="Gene3D" id="3.40.50.11540">
    <property type="entry name" value="NADH-ubiquinone oxidoreductase 51kDa subunit"/>
    <property type="match status" value="1"/>
</dbReference>
<protein>
    <submittedName>
        <fullName evidence="9">Formate dehydrogenase</fullName>
    </submittedName>
</protein>
<dbReference type="SMART" id="SM00928">
    <property type="entry name" value="NADH_4Fe-4S"/>
    <property type="match status" value="1"/>
</dbReference>
<evidence type="ECO:0000256" key="4">
    <source>
        <dbReference type="ARBA" id="ARBA00022485"/>
    </source>
</evidence>
<dbReference type="SUPFAM" id="SSF52833">
    <property type="entry name" value="Thioredoxin-like"/>
    <property type="match status" value="1"/>
</dbReference>
<evidence type="ECO:0000256" key="3">
    <source>
        <dbReference type="ARBA" id="ARBA00007523"/>
    </source>
</evidence>
<dbReference type="Gene3D" id="3.10.20.600">
    <property type="match status" value="1"/>
</dbReference>
<proteinExistence type="inferred from homology"/>
<comment type="caution">
    <text evidence="9">The sequence shown here is derived from an EMBL/GenBank/DDBJ whole genome shotgun (WGS) entry which is preliminary data.</text>
</comment>
<dbReference type="GO" id="GO:0010181">
    <property type="term" value="F:FMN binding"/>
    <property type="evidence" value="ECO:0007669"/>
    <property type="project" value="InterPro"/>
</dbReference>
<dbReference type="FunFam" id="3.40.50.11540:FF:000001">
    <property type="entry name" value="NADH dehydrogenase [ubiquinone] flavoprotein 1, mitochondrial"/>
    <property type="match status" value="1"/>
</dbReference>
<accession>A0A7C9TM66</accession>
<dbReference type="InterPro" id="IPR037207">
    <property type="entry name" value="Nuop51_4Fe4S-bd_sf"/>
</dbReference>
<dbReference type="GO" id="GO:0051539">
    <property type="term" value="F:4 iron, 4 sulfur cluster binding"/>
    <property type="evidence" value="ECO:0007669"/>
    <property type="project" value="UniProtKB-KW"/>
</dbReference>
<reference evidence="9 10" key="1">
    <citation type="submission" date="2020-02" db="EMBL/GenBank/DDBJ databases">
        <title>Ideonella bacterium strain TBM-1.</title>
        <authorList>
            <person name="Chen W.-M."/>
        </authorList>
    </citation>
    <scope>NUCLEOTIDE SEQUENCE [LARGE SCALE GENOMIC DNA]</scope>
    <source>
        <strain evidence="9 10">TBM-1</strain>
    </source>
</reference>
<dbReference type="PANTHER" id="PTHR43578:SF3">
    <property type="entry name" value="NADH-QUINONE OXIDOREDUCTASE SUBUNIT F"/>
    <property type="match status" value="1"/>
</dbReference>
<comment type="cofactor">
    <cofactor evidence="2">
        <name>[4Fe-4S] cluster</name>
        <dbReference type="ChEBI" id="CHEBI:49883"/>
    </cofactor>
</comment>
<dbReference type="CDD" id="cd03063">
    <property type="entry name" value="TRX_Fd_FDH_beta"/>
    <property type="match status" value="1"/>
</dbReference>
<keyword evidence="10" id="KW-1185">Reference proteome</keyword>
<dbReference type="InterPro" id="IPR011538">
    <property type="entry name" value="Nuo51_FMN-bd"/>
</dbReference>
<dbReference type="Proteomes" id="UP000484255">
    <property type="component" value="Unassembled WGS sequence"/>
</dbReference>
<dbReference type="SUPFAM" id="SSF142984">
    <property type="entry name" value="Nqo1 middle domain-like"/>
    <property type="match status" value="1"/>
</dbReference>
<gene>
    <name evidence="9" type="ORF">G3A44_18065</name>
</gene>
<dbReference type="SUPFAM" id="SSF142019">
    <property type="entry name" value="Nqo1 FMN-binding domain-like"/>
    <property type="match status" value="1"/>
</dbReference>
<dbReference type="PROSITE" id="PS00645">
    <property type="entry name" value="COMPLEX1_51K_2"/>
    <property type="match status" value="1"/>
</dbReference>
<evidence type="ECO:0000256" key="2">
    <source>
        <dbReference type="ARBA" id="ARBA00001966"/>
    </source>
</evidence>
<keyword evidence="7" id="KW-0411">Iron-sulfur</keyword>
<evidence type="ECO:0000256" key="7">
    <source>
        <dbReference type="ARBA" id="ARBA00023014"/>
    </source>
</evidence>
<feature type="domain" description="NADH-ubiquinone oxidoreductase 51kDa subunit iron-sulphur binding" evidence="8">
    <location>
        <begin position="445"/>
        <end position="490"/>
    </location>
</feature>
<evidence type="ECO:0000256" key="5">
    <source>
        <dbReference type="ARBA" id="ARBA00022723"/>
    </source>
</evidence>
<evidence type="ECO:0000256" key="6">
    <source>
        <dbReference type="ARBA" id="ARBA00023004"/>
    </source>
</evidence>
<sequence>MNAATLSATAAASVTVYVPRDSAALAAGADEVAAALQAACAARGQPLHLVRNGSRGMLWLEPLVEVATPHGRVAYGPVAPEDVSELLAAQLLAGGFAPDGSVVAHPLRHGVTEQMPYLALQERLTFRRVGVTDPLSLDDYAAHEGWVGLRRALTLDTAALLHEVTHSGLRGRGGAAFPAGIKWKTVAHAQAAQKYIVCNADEGDSGTFADRMVMEGDPYGLIEGMAIAGLTVGATQGYVYIRSEYPEAVDVMQQAIARATAAGFLGDSVLGSGRAFHLQVRKAAGAYVCGEETAMLESLEGKRGIVRAKPPLPALQGLFGQPTVIHNVLTLAAVPTILARGAQFYRDYGVGRSHGTLPFQLAGNIRQGGLVEKAFGLTLRELIYGFGGGTRSGRPVKAVQVGGPLGAYVPESQWDVPLDYEAYAAMGAVLGHGGIVVHDDTADLAALARYAFEFCALESCGKCTPCRIGSTRGVEVVDRITANQGEVKAQQVVLLRELCDTMLSASLCAMGGMTPYPVLSALNHYPQDFGLAAPAAATAATSTASASTSASASA</sequence>
<dbReference type="Gene3D" id="1.20.1440.230">
    <property type="entry name" value="NADH-ubiquinone oxidoreductase 51kDa subunit, iron-sulphur binding domain"/>
    <property type="match status" value="1"/>
</dbReference>
<dbReference type="GO" id="GO:0046872">
    <property type="term" value="F:metal ion binding"/>
    <property type="evidence" value="ECO:0007669"/>
    <property type="project" value="UniProtKB-KW"/>
</dbReference>
<name>A0A7C9TM66_9BURK</name>
<keyword evidence="5" id="KW-0479">Metal-binding</keyword>
<evidence type="ECO:0000313" key="9">
    <source>
        <dbReference type="EMBL" id="NDY93102.1"/>
    </source>
</evidence>
<dbReference type="Gene3D" id="6.10.250.1450">
    <property type="match status" value="1"/>
</dbReference>
<dbReference type="InterPro" id="IPR037225">
    <property type="entry name" value="Nuo51_FMN-bd_sf"/>
</dbReference>
<dbReference type="Pfam" id="PF10589">
    <property type="entry name" value="NADH_4Fe-4S"/>
    <property type="match status" value="1"/>
</dbReference>
<dbReference type="PANTHER" id="PTHR43578">
    <property type="entry name" value="NADH-QUINONE OXIDOREDUCTASE SUBUNIT F"/>
    <property type="match status" value="1"/>
</dbReference>
<evidence type="ECO:0000259" key="8">
    <source>
        <dbReference type="SMART" id="SM00928"/>
    </source>
</evidence>
<dbReference type="InterPro" id="IPR019575">
    <property type="entry name" value="Nuop51_4Fe4S-bd"/>
</dbReference>
<keyword evidence="6" id="KW-0408">Iron</keyword>
<evidence type="ECO:0000313" key="10">
    <source>
        <dbReference type="Proteomes" id="UP000484255"/>
    </source>
</evidence>
<organism evidence="9 10">
    <name type="scientific">Ideonella livida</name>
    <dbReference type="NCBI Taxonomy" id="2707176"/>
    <lineage>
        <taxon>Bacteria</taxon>
        <taxon>Pseudomonadati</taxon>
        <taxon>Pseudomonadota</taxon>
        <taxon>Betaproteobacteria</taxon>
        <taxon>Burkholderiales</taxon>
        <taxon>Sphaerotilaceae</taxon>
        <taxon>Ideonella</taxon>
    </lineage>
</organism>
<dbReference type="InterPro" id="IPR036249">
    <property type="entry name" value="Thioredoxin-like_sf"/>
</dbReference>
<evidence type="ECO:0000256" key="1">
    <source>
        <dbReference type="ARBA" id="ARBA00001917"/>
    </source>
</evidence>
<dbReference type="RefSeq" id="WP_163459151.1">
    <property type="nucleotide sequence ID" value="NZ_JAAGOH010000027.1"/>
</dbReference>
<comment type="cofactor">
    <cofactor evidence="1">
        <name>FMN</name>
        <dbReference type="ChEBI" id="CHEBI:58210"/>
    </cofactor>
</comment>
<dbReference type="GO" id="GO:0008137">
    <property type="term" value="F:NADH dehydrogenase (ubiquinone) activity"/>
    <property type="evidence" value="ECO:0007669"/>
    <property type="project" value="InterPro"/>
</dbReference>
<dbReference type="AlphaFoldDB" id="A0A7C9TM66"/>
<dbReference type="InterPro" id="IPR001949">
    <property type="entry name" value="NADH-UbQ_OxRdtase_51kDa_CS"/>
</dbReference>
<comment type="similarity">
    <text evidence="3">Belongs to the complex I 51 kDa subunit family.</text>
</comment>
<keyword evidence="4" id="KW-0004">4Fe-4S</keyword>
<dbReference type="Pfam" id="PF01512">
    <property type="entry name" value="Complex1_51K"/>
    <property type="match status" value="1"/>
</dbReference>
<dbReference type="SUPFAM" id="SSF140490">
    <property type="entry name" value="Nqo1C-terminal domain-like"/>
    <property type="match status" value="1"/>
</dbReference>
<dbReference type="EMBL" id="JAAGOH010000027">
    <property type="protein sequence ID" value="NDY93102.1"/>
    <property type="molecule type" value="Genomic_DNA"/>
</dbReference>